<accession>A0ABR1TZY2</accession>
<evidence type="ECO:0000256" key="1">
    <source>
        <dbReference type="SAM" id="MobiDB-lite"/>
    </source>
</evidence>
<name>A0ABR1TZY2_9PEZI</name>
<dbReference type="Proteomes" id="UP001444661">
    <property type="component" value="Unassembled WGS sequence"/>
</dbReference>
<evidence type="ECO:0000313" key="2">
    <source>
        <dbReference type="EMBL" id="KAK8052195.1"/>
    </source>
</evidence>
<dbReference type="EMBL" id="JAQQWK010000002">
    <property type="protein sequence ID" value="KAK8052195.1"/>
    <property type="molecule type" value="Genomic_DNA"/>
</dbReference>
<reference evidence="2 3" key="1">
    <citation type="submission" date="2023-01" db="EMBL/GenBank/DDBJ databases">
        <title>Analysis of 21 Apiospora genomes using comparative genomics revels a genus with tremendous synthesis potential of carbohydrate active enzymes and secondary metabolites.</title>
        <authorList>
            <person name="Sorensen T."/>
        </authorList>
    </citation>
    <scope>NUCLEOTIDE SEQUENCE [LARGE SCALE GENOMIC DNA]</scope>
    <source>
        <strain evidence="2 3">CBS 33761</strain>
    </source>
</reference>
<gene>
    <name evidence="2" type="ORF">PG993_003580</name>
</gene>
<organism evidence="2 3">
    <name type="scientific">Apiospora rasikravindrae</name>
    <dbReference type="NCBI Taxonomy" id="990691"/>
    <lineage>
        <taxon>Eukaryota</taxon>
        <taxon>Fungi</taxon>
        <taxon>Dikarya</taxon>
        <taxon>Ascomycota</taxon>
        <taxon>Pezizomycotina</taxon>
        <taxon>Sordariomycetes</taxon>
        <taxon>Xylariomycetidae</taxon>
        <taxon>Amphisphaeriales</taxon>
        <taxon>Apiosporaceae</taxon>
        <taxon>Apiospora</taxon>
    </lineage>
</organism>
<keyword evidence="3" id="KW-1185">Reference proteome</keyword>
<feature type="region of interest" description="Disordered" evidence="1">
    <location>
        <begin position="97"/>
        <end position="146"/>
    </location>
</feature>
<protein>
    <submittedName>
        <fullName evidence="2">Uncharacterized protein</fullName>
    </submittedName>
</protein>
<proteinExistence type="predicted"/>
<sequence>MGAHPLPLTLSFPFYPSQVKGVLSSQICDSRPDHGRDQNLSTSVGRVAAIYDMLRGVDVAPLRHAAPGRRFAVPHHRPHGRKGGACLREPCSRDIGGRIPPLRIGGRRRKGGREEIDKWARENQTKIGNDPKSHHQSDTPLEVKYD</sequence>
<feature type="compositionally biased region" description="Basic and acidic residues" evidence="1">
    <location>
        <begin position="112"/>
        <end position="146"/>
    </location>
</feature>
<evidence type="ECO:0000313" key="3">
    <source>
        <dbReference type="Proteomes" id="UP001444661"/>
    </source>
</evidence>
<comment type="caution">
    <text evidence="2">The sequence shown here is derived from an EMBL/GenBank/DDBJ whole genome shotgun (WGS) entry which is preliminary data.</text>
</comment>